<feature type="signal peptide" evidence="2">
    <location>
        <begin position="1"/>
        <end position="25"/>
    </location>
</feature>
<reference evidence="4 5" key="1">
    <citation type="submission" date="2016-12" db="EMBL/GenBank/DDBJ databases">
        <authorList>
            <person name="Song W.-J."/>
            <person name="Kurnit D.M."/>
        </authorList>
    </citation>
    <scope>NUCLEOTIDE SEQUENCE [LARGE SCALE GENOMIC DNA]</scope>
    <source>
        <strain evidence="4 5">IMCC3135</strain>
    </source>
</reference>
<comment type="similarity">
    <text evidence="1">Belongs to the glycosyl hydrolase 16 family.</text>
</comment>
<feature type="domain" description="GH16" evidence="3">
    <location>
        <begin position="216"/>
        <end position="525"/>
    </location>
</feature>
<evidence type="ECO:0000256" key="1">
    <source>
        <dbReference type="ARBA" id="ARBA00006865"/>
    </source>
</evidence>
<feature type="chain" id="PRO_5016298948" evidence="2">
    <location>
        <begin position="26"/>
        <end position="804"/>
    </location>
</feature>
<dbReference type="SUPFAM" id="SSF49899">
    <property type="entry name" value="Concanavalin A-like lectins/glucanases"/>
    <property type="match status" value="2"/>
</dbReference>
<protein>
    <submittedName>
        <fullName evidence="4">Endo-1,3-1,4-beta-glycanase ExsH</fullName>
        <ecNumber evidence="4">3.2.1.-</ecNumber>
    </submittedName>
</protein>
<dbReference type="GO" id="GO:0004553">
    <property type="term" value="F:hydrolase activity, hydrolyzing O-glycosyl compounds"/>
    <property type="evidence" value="ECO:0007669"/>
    <property type="project" value="InterPro"/>
</dbReference>
<dbReference type="InterPro" id="IPR000757">
    <property type="entry name" value="Beta-glucanase-like"/>
</dbReference>
<dbReference type="InterPro" id="IPR050546">
    <property type="entry name" value="Glycosyl_Hydrlase_16"/>
</dbReference>
<dbReference type="EMBL" id="CP018632">
    <property type="protein sequence ID" value="ASJ74566.1"/>
    <property type="molecule type" value="Genomic_DNA"/>
</dbReference>
<keyword evidence="2" id="KW-0732">Signal</keyword>
<accession>A0A2Z2NSM9</accession>
<dbReference type="PANTHER" id="PTHR10963:SF55">
    <property type="entry name" value="GLYCOSIDE HYDROLASE FAMILY 16 PROTEIN"/>
    <property type="match status" value="1"/>
</dbReference>
<dbReference type="Pfam" id="PF00722">
    <property type="entry name" value="Glyco_hydro_16"/>
    <property type="match status" value="2"/>
</dbReference>
<dbReference type="PANTHER" id="PTHR10963">
    <property type="entry name" value="GLYCOSYL HYDROLASE-RELATED"/>
    <property type="match status" value="1"/>
</dbReference>
<keyword evidence="5" id="KW-1185">Reference proteome</keyword>
<gene>
    <name evidence="4" type="primary">exsH_7</name>
    <name evidence="4" type="ORF">IMCC3135_22480</name>
</gene>
<evidence type="ECO:0000313" key="4">
    <source>
        <dbReference type="EMBL" id="ASJ74566.1"/>
    </source>
</evidence>
<dbReference type="AlphaFoldDB" id="A0A2Z2NSM9"/>
<dbReference type="GO" id="GO:0005975">
    <property type="term" value="P:carbohydrate metabolic process"/>
    <property type="evidence" value="ECO:0007669"/>
    <property type="project" value="InterPro"/>
</dbReference>
<name>A0A2Z2NSM9_9GAMM</name>
<dbReference type="KEGG" id="gai:IMCC3135_22480"/>
<dbReference type="EC" id="3.2.1.-" evidence="4"/>
<keyword evidence="4" id="KW-0378">Hydrolase</keyword>
<dbReference type="Proteomes" id="UP000250079">
    <property type="component" value="Chromosome"/>
</dbReference>
<evidence type="ECO:0000256" key="2">
    <source>
        <dbReference type="SAM" id="SignalP"/>
    </source>
</evidence>
<dbReference type="InterPro" id="IPR013320">
    <property type="entry name" value="ConA-like_dom_sf"/>
</dbReference>
<dbReference type="Gene3D" id="2.60.120.200">
    <property type="match status" value="2"/>
</dbReference>
<dbReference type="RefSeq" id="WP_088919585.1">
    <property type="nucleotide sequence ID" value="NZ_CP018632.1"/>
</dbReference>
<dbReference type="PROSITE" id="PS51762">
    <property type="entry name" value="GH16_2"/>
    <property type="match status" value="2"/>
</dbReference>
<proteinExistence type="inferred from homology"/>
<dbReference type="CDD" id="cd08023">
    <property type="entry name" value="GH16_laminarinase_like"/>
    <property type="match status" value="2"/>
</dbReference>
<evidence type="ECO:0000313" key="5">
    <source>
        <dbReference type="Proteomes" id="UP000250079"/>
    </source>
</evidence>
<organism evidence="4 5">
    <name type="scientific">Granulosicoccus antarcticus IMCC3135</name>
    <dbReference type="NCBI Taxonomy" id="1192854"/>
    <lineage>
        <taxon>Bacteria</taxon>
        <taxon>Pseudomonadati</taxon>
        <taxon>Pseudomonadota</taxon>
        <taxon>Gammaproteobacteria</taxon>
        <taxon>Chromatiales</taxon>
        <taxon>Granulosicoccaceae</taxon>
        <taxon>Granulosicoccus</taxon>
    </lineage>
</organism>
<dbReference type="OrthoDB" id="9809583at2"/>
<feature type="domain" description="GH16" evidence="3">
    <location>
        <begin position="519"/>
        <end position="803"/>
    </location>
</feature>
<keyword evidence="4" id="KW-0326">Glycosidase</keyword>
<sequence length="804" mass="89760">MRKLSAWLFLSVIFIVSSYSNLASASPAYTVEDDSWTLISLPLDPGSEGSIASLFGDDLSIDDYSKTWVLFGWEILPATGDFGYVELTRQTILEPGKGYWFIQATGSPVNLTLPATLDSPVSRQVRGCSSIVGCSVVGLKPIAGLPVAWNMIGFPRETELDISGLRVISDSGACNAGCTLTEAYAADIMFSSIYSYTDETGSYDTVTEGMTTQPWTGFWVAVLPGAEGIGARLEVPVMMPPSQIPDLSQYRLEFSDEFDGPVLDSNKWNTGLLWGPYLIINQEEQVYIDSLGMHAGSNYDPFSFTPEGTLKITASATSEVGAAPAMPDPDDPVWDRHLEYRAPQAGDPPYVESNVNYLSGLLNSYESFKFTHGYVETRAKVPAGKGLWPAFWLLPSHYVEDVPEIDVMEFLGQNVNEVYHTYHYFDVPAGWKAIRTPSFQTIGPDFSRDFHVYSMSWDPAQIIWYVDGLETRRIDRSEYKIANQAMYLIANLAVGGSWPQAPDSSTVFPAVFEIDYIRAYSKDMSVPLDLDEYELVFSDEFNGASLDASKWNTRFIWGPFLTINKEEQYYVDALGIDANSGYSPFTVANGNLTIRGAIAGEETPLNTAPPAYPRNDPYWANKPASYFQEGYFQKQYTSGIITSWDSFKFTHGYAEIKAQIPVGDGLWPAFWLLNRYYVGRQPEIDIMEILGENPGEVIHSYHRRNDDGVSVQNSFRSTGGSEEEGFGDNFHTFGVQWTDESISWYVDGELKHTYRDSSVAYQVMYVLINLAVGGSFNTQPVDQQKLPADYIIDYVRVYQQKPVL</sequence>
<evidence type="ECO:0000259" key="3">
    <source>
        <dbReference type="PROSITE" id="PS51762"/>
    </source>
</evidence>